<gene>
    <name evidence="3" type="ORF">E0F98_07820</name>
</gene>
<evidence type="ECO:0000256" key="1">
    <source>
        <dbReference type="ARBA" id="ARBA00007274"/>
    </source>
</evidence>
<evidence type="ECO:0000313" key="4">
    <source>
        <dbReference type="Proteomes" id="UP000294597"/>
    </source>
</evidence>
<dbReference type="InterPro" id="IPR050179">
    <property type="entry name" value="Trans_hexapeptide_repeat"/>
</dbReference>
<sequence length="277" mass="31239">MTSVKDKVRPIYYFILLIFKINWVKTVYINFKTQPFNIAFKFPIIIYGKLKIYTLLGNIKISSPISMGMIHLGKEIDFFPVSLNPIKLTINSGSCIIFEGPAIIMGGCSISVWNGEFKIGKYVTLGSGVQIKCEDKISIGSFTRVVAMSTITDTNFHFVKDIKTGIIKRSFAPISIGNNCWLNSGTIVTKGVVLPDYCITAQNTFLNKDYSKICQPNTFLAGSPAKALASNVQRIFDNEEEKRLKEFFYKNPDLNEYQVDVGIHQEPSYTPDLFKLY</sequence>
<dbReference type="PANTHER" id="PTHR43300">
    <property type="entry name" value="ACETYLTRANSFERASE"/>
    <property type="match status" value="1"/>
</dbReference>
<dbReference type="SUPFAM" id="SSF51161">
    <property type="entry name" value="Trimeric LpxA-like enzymes"/>
    <property type="match status" value="1"/>
</dbReference>
<evidence type="ECO:0008006" key="5">
    <source>
        <dbReference type="Google" id="ProtNLM"/>
    </source>
</evidence>
<organism evidence="3 4">
    <name type="scientific">Flavobacterium hiemivividum</name>
    <dbReference type="NCBI Taxonomy" id="2541734"/>
    <lineage>
        <taxon>Bacteria</taxon>
        <taxon>Pseudomonadati</taxon>
        <taxon>Bacteroidota</taxon>
        <taxon>Flavobacteriia</taxon>
        <taxon>Flavobacteriales</taxon>
        <taxon>Flavobacteriaceae</taxon>
        <taxon>Flavobacterium</taxon>
    </lineage>
</organism>
<dbReference type="EMBL" id="SMFO01000004">
    <property type="protein sequence ID" value="TDE04548.1"/>
    <property type="molecule type" value="Genomic_DNA"/>
</dbReference>
<dbReference type="Proteomes" id="UP000294597">
    <property type="component" value="Unassembled WGS sequence"/>
</dbReference>
<name>A0A4V2Z1D2_9FLAO</name>
<protein>
    <recommendedName>
        <fullName evidence="5">Acyltransferase</fullName>
    </recommendedName>
</protein>
<keyword evidence="2" id="KW-0812">Transmembrane</keyword>
<reference evidence="3 4" key="1">
    <citation type="submission" date="2019-03" db="EMBL/GenBank/DDBJ databases">
        <title>Flavobacterium TSA-D2 sp. nov., isolated from arctic soil.</title>
        <authorList>
            <person name="Chaudhary D.K."/>
        </authorList>
    </citation>
    <scope>NUCLEOTIDE SEQUENCE [LARGE SCALE GENOMIC DNA]</scope>
    <source>
        <strain evidence="3 4">TSA-D2</strain>
    </source>
</reference>
<keyword evidence="2" id="KW-1133">Transmembrane helix</keyword>
<keyword evidence="4" id="KW-1185">Reference proteome</keyword>
<evidence type="ECO:0000313" key="3">
    <source>
        <dbReference type="EMBL" id="TDE04548.1"/>
    </source>
</evidence>
<comment type="caution">
    <text evidence="3">The sequence shown here is derived from an EMBL/GenBank/DDBJ whole genome shotgun (WGS) entry which is preliminary data.</text>
</comment>
<dbReference type="AlphaFoldDB" id="A0A4V2Z1D2"/>
<accession>A0A4V2Z1D2</accession>
<comment type="similarity">
    <text evidence="1">Belongs to the transferase hexapeptide repeat family.</text>
</comment>
<proteinExistence type="inferred from homology"/>
<evidence type="ECO:0000256" key="2">
    <source>
        <dbReference type="SAM" id="Phobius"/>
    </source>
</evidence>
<feature type="transmembrane region" description="Helical" evidence="2">
    <location>
        <begin position="12"/>
        <end position="31"/>
    </location>
</feature>
<dbReference type="InterPro" id="IPR011004">
    <property type="entry name" value="Trimer_LpxA-like_sf"/>
</dbReference>
<keyword evidence="2" id="KW-0472">Membrane</keyword>
<dbReference type="Gene3D" id="2.160.10.10">
    <property type="entry name" value="Hexapeptide repeat proteins"/>
    <property type="match status" value="1"/>
</dbReference>